<dbReference type="PROSITE" id="PS00028">
    <property type="entry name" value="ZINC_FINGER_C2H2_1"/>
    <property type="match status" value="1"/>
</dbReference>
<gene>
    <name evidence="2" type="ORF">RJT34_21847</name>
</gene>
<dbReference type="EMBL" id="JAYKXN010000005">
    <property type="protein sequence ID" value="KAK7286677.1"/>
    <property type="molecule type" value="Genomic_DNA"/>
</dbReference>
<dbReference type="InterPro" id="IPR013087">
    <property type="entry name" value="Znf_C2H2_type"/>
</dbReference>
<reference evidence="2 3" key="1">
    <citation type="submission" date="2024-01" db="EMBL/GenBank/DDBJ databases">
        <title>The genomes of 5 underutilized Papilionoideae crops provide insights into root nodulation and disease resistance.</title>
        <authorList>
            <person name="Yuan L."/>
        </authorList>
    </citation>
    <scope>NUCLEOTIDE SEQUENCE [LARGE SCALE GENOMIC DNA]</scope>
    <source>
        <strain evidence="2">LY-2023</strain>
        <tissue evidence="2">Leaf</tissue>
    </source>
</reference>
<accession>A0AAN9IUN5</accession>
<proteinExistence type="predicted"/>
<dbReference type="AlphaFoldDB" id="A0AAN9IUN5"/>
<name>A0AAN9IUN5_CLITE</name>
<feature type="domain" description="C2H2-type" evidence="1">
    <location>
        <begin position="3"/>
        <end position="26"/>
    </location>
</feature>
<dbReference type="Proteomes" id="UP001359559">
    <property type="component" value="Unassembled WGS sequence"/>
</dbReference>
<organism evidence="2 3">
    <name type="scientific">Clitoria ternatea</name>
    <name type="common">Butterfly pea</name>
    <dbReference type="NCBI Taxonomy" id="43366"/>
    <lineage>
        <taxon>Eukaryota</taxon>
        <taxon>Viridiplantae</taxon>
        <taxon>Streptophyta</taxon>
        <taxon>Embryophyta</taxon>
        <taxon>Tracheophyta</taxon>
        <taxon>Spermatophyta</taxon>
        <taxon>Magnoliopsida</taxon>
        <taxon>eudicotyledons</taxon>
        <taxon>Gunneridae</taxon>
        <taxon>Pentapetalae</taxon>
        <taxon>rosids</taxon>
        <taxon>fabids</taxon>
        <taxon>Fabales</taxon>
        <taxon>Fabaceae</taxon>
        <taxon>Papilionoideae</taxon>
        <taxon>50 kb inversion clade</taxon>
        <taxon>NPAAA clade</taxon>
        <taxon>indigoferoid/millettioid clade</taxon>
        <taxon>Phaseoleae</taxon>
        <taxon>Clitoria</taxon>
    </lineage>
</organism>
<evidence type="ECO:0000313" key="2">
    <source>
        <dbReference type="EMBL" id="KAK7286677.1"/>
    </source>
</evidence>
<protein>
    <recommendedName>
        <fullName evidence="1">C2H2-type domain-containing protein</fullName>
    </recommendedName>
</protein>
<comment type="caution">
    <text evidence="2">The sequence shown here is derived from an EMBL/GenBank/DDBJ whole genome shotgun (WGS) entry which is preliminary data.</text>
</comment>
<evidence type="ECO:0000313" key="3">
    <source>
        <dbReference type="Proteomes" id="UP001359559"/>
    </source>
</evidence>
<sequence>MKCESDICSGKFFLSILFKAHGTHLHVGLNNLAMLGKLIEDLLHANNKSWVQVVAEKYLVGNSTFAGVYKPADSYHGNVTSLYSLYCERKGPSSPISGLPSVSYASSATVHGEPSEEFLDPNVVICETGYSDSFAIMTNNIDATSHWLRDDIFKLWEFWIRDWACNIVLISRDMNSIVDTMARIDAVDNSSFYLEHKSVEITILLRSLQRLENFSRSKEQDFNPSFHNFIGSGPAWENLSRIQVQEQLKSSSGIGIPY</sequence>
<keyword evidence="3" id="KW-1185">Reference proteome</keyword>
<evidence type="ECO:0000259" key="1">
    <source>
        <dbReference type="PROSITE" id="PS00028"/>
    </source>
</evidence>